<dbReference type="PROSITE" id="PS51352">
    <property type="entry name" value="THIOREDOXIN_2"/>
    <property type="match status" value="1"/>
</dbReference>
<dbReference type="EMBL" id="SEWW01000002">
    <property type="protein sequence ID" value="NGZ43625.1"/>
    <property type="molecule type" value="Genomic_DNA"/>
</dbReference>
<dbReference type="InterPro" id="IPR051099">
    <property type="entry name" value="AGR/TXD"/>
</dbReference>
<dbReference type="Gene3D" id="3.40.30.10">
    <property type="entry name" value="Glutaredoxin"/>
    <property type="match status" value="1"/>
</dbReference>
<sequence>MSMRNLNRTNMKSIIFVTLGLATLFTIYLFENPSVDFHKDPNGGIIFQKENWTGALARAKKENKIVFLDVFATWCGPCKKLKKYTFSDQEVGTFFNQNFINVALDGEQEEGRILSTTYDISGYPTLLFIFPNGEILLKSSGYLTSKELLSTGKQILNSQHIRQ</sequence>
<proteinExistence type="predicted"/>
<dbReference type="PROSITE" id="PS00194">
    <property type="entry name" value="THIOREDOXIN_1"/>
    <property type="match status" value="1"/>
</dbReference>
<accession>A0ABX0EV05</accession>
<gene>
    <name evidence="4" type="ORF">EWU23_03965</name>
</gene>
<dbReference type="Proteomes" id="UP001318301">
    <property type="component" value="Unassembled WGS sequence"/>
</dbReference>
<name>A0ABX0EV05_9BACT</name>
<evidence type="ECO:0000313" key="4">
    <source>
        <dbReference type="EMBL" id="NGZ43625.1"/>
    </source>
</evidence>
<keyword evidence="1" id="KW-0732">Signal</keyword>
<evidence type="ECO:0000259" key="3">
    <source>
        <dbReference type="PROSITE" id="PS51352"/>
    </source>
</evidence>
<comment type="caution">
    <text evidence="4">The sequence shown here is derived from an EMBL/GenBank/DDBJ whole genome shotgun (WGS) entry which is preliminary data.</text>
</comment>
<reference evidence="4 5" key="1">
    <citation type="submission" date="2019-02" db="EMBL/GenBank/DDBJ databases">
        <title>Genome of a new Bacteroidetes strain.</title>
        <authorList>
            <person name="Pitt A."/>
        </authorList>
    </citation>
    <scope>NUCLEOTIDE SEQUENCE [LARGE SCALE GENOMIC DNA]</scope>
    <source>
        <strain evidence="4 5">50C-KIRBA</strain>
    </source>
</reference>
<dbReference type="InterPro" id="IPR036249">
    <property type="entry name" value="Thioredoxin-like_sf"/>
</dbReference>
<keyword evidence="2" id="KW-0676">Redox-active center</keyword>
<dbReference type="InterPro" id="IPR017937">
    <property type="entry name" value="Thioredoxin_CS"/>
</dbReference>
<dbReference type="Pfam" id="PF13899">
    <property type="entry name" value="Thioredoxin_7"/>
    <property type="match status" value="1"/>
</dbReference>
<organism evidence="4 5">
    <name type="scientific">Aquirufa beregesia</name>
    <dbReference type="NCBI Taxonomy" id="2516556"/>
    <lineage>
        <taxon>Bacteria</taxon>
        <taxon>Pseudomonadati</taxon>
        <taxon>Bacteroidota</taxon>
        <taxon>Cytophagia</taxon>
        <taxon>Cytophagales</taxon>
        <taxon>Flectobacillaceae</taxon>
        <taxon>Aquirufa</taxon>
    </lineage>
</organism>
<keyword evidence="5" id="KW-1185">Reference proteome</keyword>
<dbReference type="SUPFAM" id="SSF52833">
    <property type="entry name" value="Thioredoxin-like"/>
    <property type="match status" value="1"/>
</dbReference>
<evidence type="ECO:0000256" key="2">
    <source>
        <dbReference type="ARBA" id="ARBA00023284"/>
    </source>
</evidence>
<evidence type="ECO:0000256" key="1">
    <source>
        <dbReference type="ARBA" id="ARBA00022729"/>
    </source>
</evidence>
<evidence type="ECO:0000313" key="5">
    <source>
        <dbReference type="Proteomes" id="UP001318301"/>
    </source>
</evidence>
<dbReference type="PANTHER" id="PTHR15337:SF11">
    <property type="entry name" value="THIOREDOXIN DOMAIN-CONTAINING PROTEIN"/>
    <property type="match status" value="1"/>
</dbReference>
<protein>
    <submittedName>
        <fullName evidence="4">DUF255 domain-containing protein</fullName>
    </submittedName>
</protein>
<dbReference type="PANTHER" id="PTHR15337">
    <property type="entry name" value="ANTERIOR GRADIENT PROTEIN-RELATED"/>
    <property type="match status" value="1"/>
</dbReference>
<feature type="domain" description="Thioredoxin" evidence="3">
    <location>
        <begin position="26"/>
        <end position="157"/>
    </location>
</feature>
<dbReference type="InterPro" id="IPR013766">
    <property type="entry name" value="Thioredoxin_domain"/>
</dbReference>